<dbReference type="InterPro" id="IPR037688">
    <property type="entry name" value="ZBBX"/>
</dbReference>
<evidence type="ECO:0000313" key="4">
    <source>
        <dbReference type="Proteomes" id="UP001652625"/>
    </source>
</evidence>
<reference evidence="5" key="2">
    <citation type="submission" date="2025-08" db="UniProtKB">
        <authorList>
            <consortium name="RefSeq"/>
        </authorList>
    </citation>
    <scope>IDENTIFICATION</scope>
</reference>
<feature type="domain" description="B box-type" evidence="3">
    <location>
        <begin position="20"/>
        <end position="66"/>
    </location>
</feature>
<dbReference type="GeneID" id="100213320"/>
<evidence type="ECO:0000256" key="1">
    <source>
        <dbReference type="PROSITE-ProRule" id="PRU00024"/>
    </source>
</evidence>
<dbReference type="InterPro" id="IPR000315">
    <property type="entry name" value="Znf_B-box"/>
</dbReference>
<dbReference type="PROSITE" id="PS50119">
    <property type="entry name" value="ZF_BBOX"/>
    <property type="match status" value="1"/>
</dbReference>
<keyword evidence="1" id="KW-0862">Zinc</keyword>
<name>A0ABM4B5W8_HYDVU</name>
<protein>
    <submittedName>
        <fullName evidence="5">Uncharacterized protein LOC100213320 isoform X2</fullName>
    </submittedName>
</protein>
<keyword evidence="1" id="KW-0479">Metal-binding</keyword>
<evidence type="ECO:0000256" key="2">
    <source>
        <dbReference type="SAM" id="MobiDB-lite"/>
    </source>
</evidence>
<dbReference type="RefSeq" id="XP_065644235.1">
    <property type="nucleotide sequence ID" value="XM_065788163.1"/>
</dbReference>
<keyword evidence="4" id="KW-1185">Reference proteome</keyword>
<sequence>MIQFLTDKPLEYYKKSSMINSNGFCEQCKSKPKKVNCYECKKDYCSTCFKSKHSKGTLRKHNWNAFDEKSLKISCIAKTNSSYVTAIDSDKSNSYQMDVSNTPPNSLLNGNYDEESNAKSFAAAINEWRQSRVSSVTRKSVAQKSTAIGTRDYIDDYNLLDTFMNNMKSSISYLDRIAIKMGMRNSIPKIYTQKISIEEAIVDEKLITPKEGSFILSFAFPSQDSLSSIRSSQDSLMQDEFEIDIRSCDEEDEEEVQNKPKNSEMNQNNSEITSMVVEEDNNHCLKNFKCANVFLPAKDSTRLWRPKPIYEGLDKYYLLGMHAFDVSNESKIIGTFANQTNKIGKRDFSNQTDIIDTRNFSNQIINTGSNYIMTSEYEKRKFKFHYDQEKFWNPELSNNLH</sequence>
<dbReference type="PANTHER" id="PTHR28634:SF1">
    <property type="entry name" value="ZINC FINGER B-BOX DOMAIN-CONTAINING PROTEIN 1"/>
    <property type="match status" value="1"/>
</dbReference>
<evidence type="ECO:0000259" key="3">
    <source>
        <dbReference type="PROSITE" id="PS50119"/>
    </source>
</evidence>
<reference evidence="4" key="1">
    <citation type="submission" date="2025-05" db="UniProtKB">
        <authorList>
            <consortium name="RefSeq"/>
        </authorList>
    </citation>
    <scope>NUCLEOTIDE SEQUENCE [LARGE SCALE GENOMIC DNA]</scope>
</reference>
<organism evidence="4 5">
    <name type="scientific">Hydra vulgaris</name>
    <name type="common">Hydra</name>
    <name type="synonym">Hydra attenuata</name>
    <dbReference type="NCBI Taxonomy" id="6087"/>
    <lineage>
        <taxon>Eukaryota</taxon>
        <taxon>Metazoa</taxon>
        <taxon>Cnidaria</taxon>
        <taxon>Hydrozoa</taxon>
        <taxon>Hydroidolina</taxon>
        <taxon>Anthoathecata</taxon>
        <taxon>Aplanulata</taxon>
        <taxon>Hydridae</taxon>
        <taxon>Hydra</taxon>
    </lineage>
</organism>
<dbReference type="Proteomes" id="UP001652625">
    <property type="component" value="Chromosome 01"/>
</dbReference>
<keyword evidence="1" id="KW-0863">Zinc-finger</keyword>
<feature type="region of interest" description="Disordered" evidence="2">
    <location>
        <begin position="247"/>
        <end position="269"/>
    </location>
</feature>
<gene>
    <name evidence="5" type="primary">LOC100213320</name>
</gene>
<accession>A0ABM4B5W8</accession>
<proteinExistence type="predicted"/>
<evidence type="ECO:0000313" key="5">
    <source>
        <dbReference type="RefSeq" id="XP_065644235.1"/>
    </source>
</evidence>
<dbReference type="Pfam" id="PF22586">
    <property type="entry name" value="ANCHR-like_BBOX"/>
    <property type="match status" value="1"/>
</dbReference>
<dbReference type="PANTHER" id="PTHR28634">
    <property type="entry name" value="ZINC FINGER B-BOX DOMAIN-CONTAINING PROTEIN 1"/>
    <property type="match status" value="1"/>
</dbReference>